<name>A0ABW7YSX7_9ACTN</name>
<keyword evidence="3 6" id="KW-0812">Transmembrane</keyword>
<evidence type="ECO:0000256" key="2">
    <source>
        <dbReference type="ARBA" id="ARBA00022475"/>
    </source>
</evidence>
<evidence type="ECO:0000256" key="5">
    <source>
        <dbReference type="ARBA" id="ARBA00023136"/>
    </source>
</evidence>
<feature type="transmembrane region" description="Helical" evidence="6">
    <location>
        <begin position="44"/>
        <end position="66"/>
    </location>
</feature>
<sequence>MGLFRNADFRNLWAAQTVSLVGTQVTLLAFPLAALLLGGSALEVSLLAAVEFAPVLLLGLPAGAWVERMSRRRVLIGADLARAAALAVVPAAYALDMLSMPLLYGAAFVIGLATLFFDVAQLSYLPALVAGDELTEGNAKLESSRSLSQLAGPGLGGGLVQVLTAPVAIVVDAFSYLLSAAFLLRIKRPEPPPAPPEGGLRQEIAEGLRFVFTHPLLRPITLAAAAAELAFAAVLALQVVYGVDDLKLSAGVIGLAIAAGNAGGLIGAMLAGRAVDRFGPGPALIAAVALFSAGAVMLPLAGEAVMFGAGLFVVYLGVVVFNVIQVTLCQTATPARLLSRMNATLRFITWGMVPIGAAAGGVLTGALGVRGVLWAAAAVCALSIVPPCLPAVRGLRTYPEPQLTGARDDH</sequence>
<evidence type="ECO:0000256" key="6">
    <source>
        <dbReference type="SAM" id="Phobius"/>
    </source>
</evidence>
<dbReference type="InterPro" id="IPR011701">
    <property type="entry name" value="MFS"/>
</dbReference>
<dbReference type="SUPFAM" id="SSF103473">
    <property type="entry name" value="MFS general substrate transporter"/>
    <property type="match status" value="1"/>
</dbReference>
<gene>
    <name evidence="8" type="ORF">ACIBG2_16580</name>
</gene>
<evidence type="ECO:0000313" key="8">
    <source>
        <dbReference type="EMBL" id="MFI6499006.1"/>
    </source>
</evidence>
<accession>A0ABW7YSX7</accession>
<feature type="transmembrane region" description="Helical" evidence="6">
    <location>
        <begin position="220"/>
        <end position="242"/>
    </location>
</feature>
<dbReference type="PANTHER" id="PTHR23513">
    <property type="entry name" value="INTEGRAL MEMBRANE EFFLUX PROTEIN-RELATED"/>
    <property type="match status" value="1"/>
</dbReference>
<evidence type="ECO:0000259" key="7">
    <source>
        <dbReference type="PROSITE" id="PS50850"/>
    </source>
</evidence>
<evidence type="ECO:0000256" key="1">
    <source>
        <dbReference type="ARBA" id="ARBA00004651"/>
    </source>
</evidence>
<dbReference type="CDD" id="cd06173">
    <property type="entry name" value="MFS_MefA_like"/>
    <property type="match status" value="1"/>
</dbReference>
<feature type="transmembrane region" description="Helical" evidence="6">
    <location>
        <begin position="307"/>
        <end position="326"/>
    </location>
</feature>
<dbReference type="Proteomes" id="UP001612741">
    <property type="component" value="Unassembled WGS sequence"/>
</dbReference>
<organism evidence="8 9">
    <name type="scientific">Nonomuraea typhae</name>
    <dbReference type="NCBI Taxonomy" id="2603600"/>
    <lineage>
        <taxon>Bacteria</taxon>
        <taxon>Bacillati</taxon>
        <taxon>Actinomycetota</taxon>
        <taxon>Actinomycetes</taxon>
        <taxon>Streptosporangiales</taxon>
        <taxon>Streptosporangiaceae</taxon>
        <taxon>Nonomuraea</taxon>
    </lineage>
</organism>
<keyword evidence="4 6" id="KW-1133">Transmembrane helix</keyword>
<feature type="transmembrane region" description="Helical" evidence="6">
    <location>
        <begin position="283"/>
        <end position="301"/>
    </location>
</feature>
<dbReference type="Pfam" id="PF07690">
    <property type="entry name" value="MFS_1"/>
    <property type="match status" value="1"/>
</dbReference>
<evidence type="ECO:0000313" key="9">
    <source>
        <dbReference type="Proteomes" id="UP001612741"/>
    </source>
</evidence>
<feature type="transmembrane region" description="Helical" evidence="6">
    <location>
        <begin position="347"/>
        <end position="367"/>
    </location>
</feature>
<protein>
    <submittedName>
        <fullName evidence="8">MFS transporter</fullName>
    </submittedName>
</protein>
<feature type="transmembrane region" description="Helical" evidence="6">
    <location>
        <begin position="163"/>
        <end position="184"/>
    </location>
</feature>
<dbReference type="InterPro" id="IPR036259">
    <property type="entry name" value="MFS_trans_sf"/>
</dbReference>
<dbReference type="InterPro" id="IPR020846">
    <property type="entry name" value="MFS_dom"/>
</dbReference>
<feature type="transmembrane region" description="Helical" evidence="6">
    <location>
        <begin position="248"/>
        <end position="271"/>
    </location>
</feature>
<feature type="domain" description="Major facilitator superfamily (MFS) profile" evidence="7">
    <location>
        <begin position="216"/>
        <end position="410"/>
    </location>
</feature>
<keyword evidence="2" id="KW-1003">Cell membrane</keyword>
<evidence type="ECO:0000256" key="4">
    <source>
        <dbReference type="ARBA" id="ARBA00022989"/>
    </source>
</evidence>
<feature type="transmembrane region" description="Helical" evidence="6">
    <location>
        <begin position="12"/>
        <end position="38"/>
    </location>
</feature>
<keyword evidence="5 6" id="KW-0472">Membrane</keyword>
<comment type="caution">
    <text evidence="8">The sequence shown here is derived from an EMBL/GenBank/DDBJ whole genome shotgun (WGS) entry which is preliminary data.</text>
</comment>
<feature type="transmembrane region" description="Helical" evidence="6">
    <location>
        <begin position="373"/>
        <end position="392"/>
    </location>
</feature>
<dbReference type="PROSITE" id="PS50850">
    <property type="entry name" value="MFS"/>
    <property type="match status" value="1"/>
</dbReference>
<reference evidence="8 9" key="1">
    <citation type="submission" date="2024-10" db="EMBL/GenBank/DDBJ databases">
        <title>The Natural Products Discovery Center: Release of the First 8490 Sequenced Strains for Exploring Actinobacteria Biosynthetic Diversity.</title>
        <authorList>
            <person name="Kalkreuter E."/>
            <person name="Kautsar S.A."/>
            <person name="Yang D."/>
            <person name="Bader C.D."/>
            <person name="Teijaro C.N."/>
            <person name="Fluegel L."/>
            <person name="Davis C.M."/>
            <person name="Simpson J.R."/>
            <person name="Lauterbach L."/>
            <person name="Steele A.D."/>
            <person name="Gui C."/>
            <person name="Meng S."/>
            <person name="Li G."/>
            <person name="Viehrig K."/>
            <person name="Ye F."/>
            <person name="Su P."/>
            <person name="Kiefer A.F."/>
            <person name="Nichols A."/>
            <person name="Cepeda A.J."/>
            <person name="Yan W."/>
            <person name="Fan B."/>
            <person name="Jiang Y."/>
            <person name="Adhikari A."/>
            <person name="Zheng C.-J."/>
            <person name="Schuster L."/>
            <person name="Cowan T.M."/>
            <person name="Smanski M.J."/>
            <person name="Chevrette M.G."/>
            <person name="De Carvalho L.P.S."/>
            <person name="Shen B."/>
        </authorList>
    </citation>
    <scope>NUCLEOTIDE SEQUENCE [LARGE SCALE GENOMIC DNA]</scope>
    <source>
        <strain evidence="8 9">NPDC050545</strain>
    </source>
</reference>
<dbReference type="RefSeq" id="WP_397082238.1">
    <property type="nucleotide sequence ID" value="NZ_JBITGY010000004.1"/>
</dbReference>
<comment type="subcellular location">
    <subcellularLocation>
        <location evidence="1">Cell membrane</location>
        <topology evidence="1">Multi-pass membrane protein</topology>
    </subcellularLocation>
</comment>
<evidence type="ECO:0000256" key="3">
    <source>
        <dbReference type="ARBA" id="ARBA00022692"/>
    </source>
</evidence>
<dbReference type="PANTHER" id="PTHR23513:SF6">
    <property type="entry name" value="MAJOR FACILITATOR SUPERFAMILY ASSOCIATED DOMAIN-CONTAINING PROTEIN"/>
    <property type="match status" value="1"/>
</dbReference>
<feature type="transmembrane region" description="Helical" evidence="6">
    <location>
        <begin position="102"/>
        <end position="124"/>
    </location>
</feature>
<proteinExistence type="predicted"/>
<keyword evidence="9" id="KW-1185">Reference proteome</keyword>
<dbReference type="Gene3D" id="1.20.1250.20">
    <property type="entry name" value="MFS general substrate transporter like domains"/>
    <property type="match status" value="1"/>
</dbReference>
<dbReference type="EMBL" id="JBITGY010000004">
    <property type="protein sequence ID" value="MFI6499006.1"/>
    <property type="molecule type" value="Genomic_DNA"/>
</dbReference>